<dbReference type="InterPro" id="IPR052702">
    <property type="entry name" value="MscS-like_channel"/>
</dbReference>
<evidence type="ECO:0000256" key="3">
    <source>
        <dbReference type="ARBA" id="ARBA00022475"/>
    </source>
</evidence>
<keyword evidence="12" id="KW-1185">Reference proteome</keyword>
<dbReference type="InterPro" id="IPR023408">
    <property type="entry name" value="MscS_beta-dom_sf"/>
</dbReference>
<comment type="subcellular location">
    <subcellularLocation>
        <location evidence="1">Cell membrane</location>
        <topology evidence="1">Multi-pass membrane protein</topology>
    </subcellularLocation>
</comment>
<dbReference type="RefSeq" id="WP_193921428.1">
    <property type="nucleotide sequence ID" value="NZ_JADEWL010000048.1"/>
</dbReference>
<evidence type="ECO:0000256" key="5">
    <source>
        <dbReference type="ARBA" id="ARBA00022989"/>
    </source>
</evidence>
<evidence type="ECO:0000313" key="11">
    <source>
        <dbReference type="EMBL" id="MBE9214021.1"/>
    </source>
</evidence>
<dbReference type="AlphaFoldDB" id="A0A8J7K0S9"/>
<evidence type="ECO:0000256" key="4">
    <source>
        <dbReference type="ARBA" id="ARBA00022692"/>
    </source>
</evidence>
<dbReference type="InterPro" id="IPR011066">
    <property type="entry name" value="MscS_channel_C_sf"/>
</dbReference>
<keyword evidence="6 7" id="KW-0472">Membrane</keyword>
<keyword evidence="5 7" id="KW-1133">Transmembrane helix</keyword>
<feature type="transmembrane region" description="Helical" evidence="7">
    <location>
        <begin position="143"/>
        <end position="165"/>
    </location>
</feature>
<evidence type="ECO:0000256" key="2">
    <source>
        <dbReference type="ARBA" id="ARBA00008017"/>
    </source>
</evidence>
<dbReference type="Pfam" id="PF00924">
    <property type="entry name" value="MS_channel_2nd"/>
    <property type="match status" value="1"/>
</dbReference>
<keyword evidence="4 7" id="KW-0812">Transmembrane</keyword>
<feature type="domain" description="Mechanosensitive ion channel MscS" evidence="8">
    <location>
        <begin position="336"/>
        <end position="403"/>
    </location>
</feature>
<dbReference type="InterPro" id="IPR011014">
    <property type="entry name" value="MscS_channel_TM-2"/>
</dbReference>
<dbReference type="SUPFAM" id="SSF82689">
    <property type="entry name" value="Mechanosensitive channel protein MscS (YggB), C-terminal domain"/>
    <property type="match status" value="1"/>
</dbReference>
<gene>
    <name evidence="11" type="ORF">IQ247_15330</name>
</gene>
<dbReference type="PANTHER" id="PTHR30347:SF1">
    <property type="entry name" value="MECHANOSENSITIVE CHANNEL MSCK"/>
    <property type="match status" value="1"/>
</dbReference>
<dbReference type="Pfam" id="PF21082">
    <property type="entry name" value="MS_channel_3rd"/>
    <property type="match status" value="1"/>
</dbReference>
<organism evidence="11 12">
    <name type="scientific">Plectonema cf. radiosum LEGE 06105</name>
    <dbReference type="NCBI Taxonomy" id="945769"/>
    <lineage>
        <taxon>Bacteria</taxon>
        <taxon>Bacillati</taxon>
        <taxon>Cyanobacteriota</taxon>
        <taxon>Cyanophyceae</taxon>
        <taxon>Oscillatoriophycideae</taxon>
        <taxon>Oscillatoriales</taxon>
        <taxon>Microcoleaceae</taxon>
        <taxon>Plectonema</taxon>
    </lineage>
</organism>
<dbReference type="GO" id="GO:0005886">
    <property type="term" value="C:plasma membrane"/>
    <property type="evidence" value="ECO:0007669"/>
    <property type="project" value="UniProtKB-SubCell"/>
</dbReference>
<evidence type="ECO:0000259" key="8">
    <source>
        <dbReference type="Pfam" id="PF00924"/>
    </source>
</evidence>
<evidence type="ECO:0000259" key="9">
    <source>
        <dbReference type="Pfam" id="PF21082"/>
    </source>
</evidence>
<feature type="transmembrane region" description="Helical" evidence="7">
    <location>
        <begin position="197"/>
        <end position="218"/>
    </location>
</feature>
<evidence type="ECO:0000259" key="10">
    <source>
        <dbReference type="Pfam" id="PF21088"/>
    </source>
</evidence>
<feature type="transmembrane region" description="Helical" evidence="7">
    <location>
        <begin position="248"/>
        <end position="270"/>
    </location>
</feature>
<dbReference type="PANTHER" id="PTHR30347">
    <property type="entry name" value="POTASSIUM CHANNEL RELATED"/>
    <property type="match status" value="1"/>
</dbReference>
<name>A0A8J7K0S9_9CYAN</name>
<evidence type="ECO:0000256" key="7">
    <source>
        <dbReference type="SAM" id="Phobius"/>
    </source>
</evidence>
<dbReference type="PROSITE" id="PS01246">
    <property type="entry name" value="UPF0003"/>
    <property type="match status" value="1"/>
</dbReference>
<dbReference type="Gene3D" id="2.30.30.60">
    <property type="match status" value="1"/>
</dbReference>
<dbReference type="InterPro" id="IPR049278">
    <property type="entry name" value="MS_channel_C"/>
</dbReference>
<keyword evidence="3" id="KW-1003">Cell membrane</keyword>
<feature type="domain" description="Mechanosensitive ion channel transmembrane helices 2/3" evidence="10">
    <location>
        <begin position="295"/>
        <end position="335"/>
    </location>
</feature>
<sequence>MKNKLKLRSYKYLKAVKAAIIILMLVFSLQLTQALAQSDQLAPVDIDGRQVFQVSSTKENSAKQRAEIINNILQDAVNSENIPEIKVKEGNNIAEIQIGENAQFTVIQNDVVSGKNPNEQAYIWAELIREKINQAREERSAEFIRNTLILSLILVVLTIALHWVLGKVWDILQRQISPLVTSENAPDQNQQQKSLNILLKATLVLARIALWAIVILYITNLFPLTRQWSFDIASSIRLSLTSRIFKDFAITDILVLIGLFLGLIILSGAVTNILRSRILQLLRISRGAQEVIAIIFKYTLISIGSIILLQIFGIDLSSLAILASALGVGIGFGFQDIAKNFGSGLVLLFERPIQVGDFIEVGKYMGTVEHIGARSVVIRTLDRVSIIVPNSRFLEDEVINWSHRNPISRIHIPVGVSYNSDVNIVKEVLLEAAKKHSEVLSIPQSQVFFTGLGDSSLDFELLVWIDAPSHQISIRSDLYFLIEATLKKHNIEIPFPQRDLHLRSGDLPLKLSSELEQALLRHSQQQNGKS</sequence>
<protein>
    <submittedName>
        <fullName evidence="11">Mechanosensitive ion channel</fullName>
    </submittedName>
</protein>
<dbReference type="Pfam" id="PF21088">
    <property type="entry name" value="MS_channel_1st"/>
    <property type="match status" value="1"/>
</dbReference>
<dbReference type="InterPro" id="IPR010920">
    <property type="entry name" value="LSM_dom_sf"/>
</dbReference>
<accession>A0A8J7K0S9</accession>
<comment type="caution">
    <text evidence="11">The sequence shown here is derived from an EMBL/GenBank/DDBJ whole genome shotgun (WGS) entry which is preliminary data.</text>
</comment>
<evidence type="ECO:0000256" key="1">
    <source>
        <dbReference type="ARBA" id="ARBA00004651"/>
    </source>
</evidence>
<dbReference type="InterPro" id="IPR006685">
    <property type="entry name" value="MscS_channel_2nd"/>
</dbReference>
<proteinExistence type="inferred from homology"/>
<dbReference type="GO" id="GO:0055085">
    <property type="term" value="P:transmembrane transport"/>
    <property type="evidence" value="ECO:0007669"/>
    <property type="project" value="InterPro"/>
</dbReference>
<dbReference type="Proteomes" id="UP000620559">
    <property type="component" value="Unassembled WGS sequence"/>
</dbReference>
<evidence type="ECO:0000313" key="12">
    <source>
        <dbReference type="Proteomes" id="UP000620559"/>
    </source>
</evidence>
<feature type="domain" description="Mechanosensitive ion channel MscS C-terminal" evidence="9">
    <location>
        <begin position="412"/>
        <end position="493"/>
    </location>
</feature>
<dbReference type="Gene3D" id="3.30.70.100">
    <property type="match status" value="1"/>
</dbReference>
<dbReference type="InterPro" id="IPR049142">
    <property type="entry name" value="MS_channel_1st"/>
</dbReference>
<reference evidence="11" key="1">
    <citation type="submission" date="2020-10" db="EMBL/GenBank/DDBJ databases">
        <authorList>
            <person name="Castelo-Branco R."/>
            <person name="Eusebio N."/>
            <person name="Adriana R."/>
            <person name="Vieira A."/>
            <person name="Brugerolle De Fraissinette N."/>
            <person name="Rezende De Castro R."/>
            <person name="Schneider M.P."/>
            <person name="Vasconcelos V."/>
            <person name="Leao P.N."/>
        </authorList>
    </citation>
    <scope>NUCLEOTIDE SEQUENCE</scope>
    <source>
        <strain evidence="11">LEGE 06105</strain>
    </source>
</reference>
<dbReference type="SUPFAM" id="SSF82861">
    <property type="entry name" value="Mechanosensitive channel protein MscS (YggB), transmembrane region"/>
    <property type="match status" value="1"/>
</dbReference>
<dbReference type="Gene3D" id="1.10.287.1260">
    <property type="match status" value="1"/>
</dbReference>
<comment type="similarity">
    <text evidence="2">Belongs to the MscS (TC 1.A.23) family.</text>
</comment>
<dbReference type="InterPro" id="IPR006686">
    <property type="entry name" value="MscS_channel_CS"/>
</dbReference>
<feature type="transmembrane region" description="Helical" evidence="7">
    <location>
        <begin position="291"/>
        <end position="312"/>
    </location>
</feature>
<dbReference type="SUPFAM" id="SSF50182">
    <property type="entry name" value="Sm-like ribonucleoproteins"/>
    <property type="match status" value="1"/>
</dbReference>
<evidence type="ECO:0000256" key="6">
    <source>
        <dbReference type="ARBA" id="ARBA00023136"/>
    </source>
</evidence>
<dbReference type="EMBL" id="JADEWL010000048">
    <property type="protein sequence ID" value="MBE9214021.1"/>
    <property type="molecule type" value="Genomic_DNA"/>
</dbReference>